<evidence type="ECO:0000256" key="1">
    <source>
        <dbReference type="SAM" id="Phobius"/>
    </source>
</evidence>
<dbReference type="WBParaSite" id="SMUV_0000014701-mRNA-1">
    <property type="protein sequence ID" value="SMUV_0000014701-mRNA-1"/>
    <property type="gene ID" value="SMUV_0000014701"/>
</dbReference>
<keyword evidence="1" id="KW-0812">Transmembrane</keyword>
<reference evidence="3" key="1">
    <citation type="submission" date="2017-02" db="UniProtKB">
        <authorList>
            <consortium name="WormBaseParasite"/>
        </authorList>
    </citation>
    <scope>IDENTIFICATION</scope>
</reference>
<keyword evidence="1" id="KW-0472">Membrane</keyword>
<name>A0A0N5A7X6_9BILA</name>
<dbReference type="AlphaFoldDB" id="A0A0N5A7X6"/>
<proteinExistence type="predicted"/>
<feature type="transmembrane region" description="Helical" evidence="1">
    <location>
        <begin position="12"/>
        <end position="35"/>
    </location>
</feature>
<evidence type="ECO:0000313" key="3">
    <source>
        <dbReference type="WBParaSite" id="SMUV_0000014701-mRNA-1"/>
    </source>
</evidence>
<protein>
    <submittedName>
        <fullName evidence="3">Uncharacterized protein</fullName>
    </submittedName>
</protein>
<dbReference type="Proteomes" id="UP000046393">
    <property type="component" value="Unplaced"/>
</dbReference>
<organism evidence="2 3">
    <name type="scientific">Syphacia muris</name>
    <dbReference type="NCBI Taxonomy" id="451379"/>
    <lineage>
        <taxon>Eukaryota</taxon>
        <taxon>Metazoa</taxon>
        <taxon>Ecdysozoa</taxon>
        <taxon>Nematoda</taxon>
        <taxon>Chromadorea</taxon>
        <taxon>Rhabditida</taxon>
        <taxon>Spirurina</taxon>
        <taxon>Oxyuridomorpha</taxon>
        <taxon>Oxyuroidea</taxon>
        <taxon>Oxyuridae</taxon>
        <taxon>Syphacia</taxon>
    </lineage>
</organism>
<keyword evidence="2" id="KW-1185">Reference proteome</keyword>
<evidence type="ECO:0000313" key="2">
    <source>
        <dbReference type="Proteomes" id="UP000046393"/>
    </source>
</evidence>
<sequence>MPMDVGEKTFEIFSFLSLLIQLPGTCILKFLFVIWTRNFPGILFSPQYHRIIVSFRTALKIPLLYCSWPKYENGRGGRLPVSRSGMGFRGGRGGMRMSRGGRCFYGGRVTKGRGYFRNRPFEFKKLPESAKFKEFSVAPENLVCFFGFQNVFTAQHDVSH</sequence>
<accession>A0A0N5A7X6</accession>
<keyword evidence="1" id="KW-1133">Transmembrane helix</keyword>